<dbReference type="AlphaFoldDB" id="A0A7S3G2N0"/>
<gene>
    <name evidence="2" type="ORF">PBIL07802_LOCUS4851</name>
</gene>
<keyword evidence="1" id="KW-1133">Transmembrane helix</keyword>
<keyword evidence="1" id="KW-0472">Membrane</keyword>
<name>A0A7S3G2N0_9EUKA</name>
<organism evidence="2">
    <name type="scientific">Palpitomonas bilix</name>
    <dbReference type="NCBI Taxonomy" id="652834"/>
    <lineage>
        <taxon>Eukaryota</taxon>
        <taxon>Eukaryota incertae sedis</taxon>
    </lineage>
</organism>
<accession>A0A7S3G2N0</accession>
<proteinExistence type="predicted"/>
<feature type="transmembrane region" description="Helical" evidence="1">
    <location>
        <begin position="104"/>
        <end position="122"/>
    </location>
</feature>
<evidence type="ECO:0000256" key="1">
    <source>
        <dbReference type="SAM" id="Phobius"/>
    </source>
</evidence>
<protein>
    <submittedName>
        <fullName evidence="2">Uncharacterized protein</fullName>
    </submittedName>
</protein>
<reference evidence="2" key="1">
    <citation type="submission" date="2021-01" db="EMBL/GenBank/DDBJ databases">
        <authorList>
            <person name="Corre E."/>
            <person name="Pelletier E."/>
            <person name="Niang G."/>
            <person name="Scheremetjew M."/>
            <person name="Finn R."/>
            <person name="Kale V."/>
            <person name="Holt S."/>
            <person name="Cochrane G."/>
            <person name="Meng A."/>
            <person name="Brown T."/>
            <person name="Cohen L."/>
        </authorList>
    </citation>
    <scope>NUCLEOTIDE SEQUENCE</scope>
    <source>
        <strain evidence="2">NIES-2562</strain>
    </source>
</reference>
<sequence length="212" mass="23557">MGCTYSTGAGYDTTGFPDNFRGTMRLAAHPYSSKHIHANPAERLGVEFFPRAGCDIGHGFPSGIASVVPQQLQARGVTQEVWTRWMALYDELVTPHSQTCATPIIRALVVATIIGGFIYLAIPRARFSKLQKGMKKWLEIVRSELPPGVTCKPQTMQGVRMFGRSVYPVYRSVLSFAFTSNESAILETEEMVVGELEGQSHRCAPDRRYRVI</sequence>
<keyword evidence="1" id="KW-0812">Transmembrane</keyword>
<dbReference type="EMBL" id="HBIB01007811">
    <property type="protein sequence ID" value="CAE0242686.1"/>
    <property type="molecule type" value="Transcribed_RNA"/>
</dbReference>
<evidence type="ECO:0000313" key="2">
    <source>
        <dbReference type="EMBL" id="CAE0242686.1"/>
    </source>
</evidence>